<evidence type="ECO:0000256" key="1">
    <source>
        <dbReference type="SAM" id="Phobius"/>
    </source>
</evidence>
<keyword evidence="3" id="KW-1185">Reference proteome</keyword>
<organism evidence="2 3">
    <name type="scientific">Daphnia magna</name>
    <dbReference type="NCBI Taxonomy" id="35525"/>
    <lineage>
        <taxon>Eukaryota</taxon>
        <taxon>Metazoa</taxon>
        <taxon>Ecdysozoa</taxon>
        <taxon>Arthropoda</taxon>
        <taxon>Crustacea</taxon>
        <taxon>Branchiopoda</taxon>
        <taxon>Diplostraca</taxon>
        <taxon>Cladocera</taxon>
        <taxon>Anomopoda</taxon>
        <taxon>Daphniidae</taxon>
        <taxon>Daphnia</taxon>
    </lineage>
</organism>
<evidence type="ECO:0000313" key="3">
    <source>
        <dbReference type="Proteomes" id="UP001234178"/>
    </source>
</evidence>
<proteinExistence type="predicted"/>
<comment type="caution">
    <text evidence="2">The sequence shown here is derived from an EMBL/GenBank/DDBJ whole genome shotgun (WGS) entry which is preliminary data.</text>
</comment>
<dbReference type="EMBL" id="JAOYFB010000040">
    <property type="protein sequence ID" value="KAK4036590.1"/>
    <property type="molecule type" value="Genomic_DNA"/>
</dbReference>
<feature type="transmembrane region" description="Helical" evidence="1">
    <location>
        <begin position="12"/>
        <end position="30"/>
    </location>
</feature>
<sequence length="126" mass="14395">MQTRFSLAVKYGHYQVIGVIYLTISMPWSLQWVKGLTMLFINSSSEKYKVFEISVTPPTFSVTSETLQCVGLLKLDCNFIDTHRSTLDERFDTEAVRVMVDLVEVDKIPRFIVPPPPVKSYEMALA</sequence>
<evidence type="ECO:0000313" key="2">
    <source>
        <dbReference type="EMBL" id="KAK4036590.1"/>
    </source>
</evidence>
<keyword evidence="1" id="KW-0472">Membrane</keyword>
<name>A0ABR0B4G0_9CRUS</name>
<protein>
    <submittedName>
        <fullName evidence="2">Uncharacterized protein</fullName>
    </submittedName>
</protein>
<gene>
    <name evidence="2" type="ORF">OUZ56_028636</name>
</gene>
<accession>A0ABR0B4G0</accession>
<dbReference type="Proteomes" id="UP001234178">
    <property type="component" value="Unassembled WGS sequence"/>
</dbReference>
<keyword evidence="1" id="KW-0812">Transmembrane</keyword>
<keyword evidence="1" id="KW-1133">Transmembrane helix</keyword>
<reference evidence="2 3" key="1">
    <citation type="journal article" date="2023" name="Nucleic Acids Res.">
        <title>The hologenome of Daphnia magna reveals possible DNA methylation and microbiome-mediated evolution of the host genome.</title>
        <authorList>
            <person name="Chaturvedi A."/>
            <person name="Li X."/>
            <person name="Dhandapani V."/>
            <person name="Marshall H."/>
            <person name="Kissane S."/>
            <person name="Cuenca-Cambronero M."/>
            <person name="Asole G."/>
            <person name="Calvet F."/>
            <person name="Ruiz-Romero M."/>
            <person name="Marangio P."/>
            <person name="Guigo R."/>
            <person name="Rago D."/>
            <person name="Mirbahai L."/>
            <person name="Eastwood N."/>
            <person name="Colbourne J.K."/>
            <person name="Zhou J."/>
            <person name="Mallon E."/>
            <person name="Orsini L."/>
        </authorList>
    </citation>
    <scope>NUCLEOTIDE SEQUENCE [LARGE SCALE GENOMIC DNA]</scope>
    <source>
        <strain evidence="2">LRV0_1</strain>
    </source>
</reference>